<keyword evidence="8" id="KW-1185">Reference proteome</keyword>
<dbReference type="PROSITE" id="PS50255">
    <property type="entry name" value="CYTOCHROME_B5_2"/>
    <property type="match status" value="1"/>
</dbReference>
<gene>
    <name evidence="7" type="ORF">B0T17DRAFT_120256</name>
</gene>
<evidence type="ECO:0000256" key="5">
    <source>
        <dbReference type="SAM" id="MobiDB-lite"/>
    </source>
</evidence>
<dbReference type="GO" id="GO:0016020">
    <property type="term" value="C:membrane"/>
    <property type="evidence" value="ECO:0007669"/>
    <property type="project" value="TreeGrafter"/>
</dbReference>
<dbReference type="SMART" id="SM01117">
    <property type="entry name" value="Cyt-b5"/>
    <property type="match status" value="2"/>
</dbReference>
<comment type="caution">
    <text evidence="7">The sequence shown here is derived from an EMBL/GenBank/DDBJ whole genome shotgun (WGS) entry which is preliminary data.</text>
</comment>
<dbReference type="Pfam" id="PF00173">
    <property type="entry name" value="Cyt-b5"/>
    <property type="match status" value="1"/>
</dbReference>
<sequence length="1525" mass="175324">MTTTVYFSGNRGAVGQDVPPNVAPATPLRERYGGWVDWPAVLHGYSGFAPVLPSSEDRLLGLDVTKEDLVQKEIQPAPLSDGQADWLLRAERFQINQICGIKTWQIPAMHVRVAEDPTVVVDENSWHPVFQPRHWLDLDFPLGDTLDPGRTWSLDDEDLWAELRQVIEMANRIFTMLRQTRWFHSLMMVKPAQQDVMSHIPYDKRGPGVQDPNHPPHRIWAQGNPPTAQEIEQAYQASLELGKWITWSFVDPKNPHGNDFDDSMNMNLYGITDFQSNANYQYNPQHASPTFANCRISGQLLRNLFIDDPLGLQDTRTRKVERQLSRFIVAAIMIHELMHAFNGIQTKLHAGRYPNPTIIEPFINEEFIAEIGYSAENAVFGGVFSIAPNYINNMKISEPFDFGQRFYMIFQQDWCENNSQVPADIELTDEDTAIEFGRHMYYDINNPWLWHRYPVPTLYTSLFDLEDFWNNIVNRFGMSALRPPHYLKTLHRLPSGEIRIYSAKENPSAGWAVDGSWNGYPDSAVDTVLREQVEELQFRKQVWNRLRPWYGAYYQRWQLSPHSMMAHRTNISVIGHAIRNKDLKGASLYFGRLKRCVRLFNSQPDKLKASQGIWTILMHMVTIAMPWEPTKTDHVEKAATTYTIPQVYSPSNRSNMDHGGPHVQLEADHAGDLDERKWVSGGHVPPEFRAMTPTAARIAMLDRAFSTLMNYSWAVPMPGGLYEAVFDLANSLRDQLDNHVGQCTGWLDWNFDFPEYQAQKFLLPANQMIGPQPVPDNHPNIPDPFLYMASPPPSPDRQVQFGPGYNFGINQDQLPRGLGPAARMAQVGRAIFRTKDGGSPSTDRPESALPRRVVPTRYWTVAEVADHESAERRWGLVDDGFAGYDVYDVTDVQLDFDNLDKYFDKMEHGMVIKGEGLIQELDDRREGQRIGKLLLPLELPDIVENDGKNGRPLWVYLGPEVYDVTKFPFASSIERDLFRKAPLRNIGIPMVELGMDVIKMRDQLKPYRCATVKQMRSKNPQRRQQAFTMETVNRHIFKEIGLWTVIDGYVYDLSSYVDNHPGGISIINLYAGRDSTESFKNSHENWERYLKDFEHLKLGHVVPEISAKDKIGPDEIVYQHFKYRPSILAEYEPTREVFLQLNPELRPYYGQDVTNLPHSQAVFTLSTYHSQTAVGHIRRPPHREIGLEELAEHAELVRSSGLGPMPEFQEDPERPGYTTNDKLWWMMGSEIEHKNIWVTVNGWVYDVSDIVLYADSSVSARLKMCGGGECTDKEIANVLENDNIAKCLGRVVLSKRMETGKPLTEEQMRRSAELEKRERHEIIDSYRKDNTRHTCGTINARKQYAKRLQREEARKRQQKANGYETDENDLQEALRRQANHQATARVWAEVRSRDPDGTNTIDWEKFGELTSKLPKEEREKMEKWRKMKQPLLERQRQKKEQKRAADNAYTKKTPPEPRLSTSMMSSTSPDLGRSWIGARDVFPGTKRPAEGEVEVEEERAPKTKKVKTDKGKGEDKAIRKESRYG</sequence>
<protein>
    <recommendedName>
        <fullName evidence="6">Cytochrome b5 heme-binding domain-containing protein</fullName>
    </recommendedName>
</protein>
<dbReference type="InterPro" id="IPR050668">
    <property type="entry name" value="Cytochrome_b5"/>
</dbReference>
<evidence type="ECO:0000256" key="3">
    <source>
        <dbReference type="ARBA" id="ARBA00023004"/>
    </source>
</evidence>
<feature type="region of interest" description="Disordered" evidence="5">
    <location>
        <begin position="1414"/>
        <end position="1525"/>
    </location>
</feature>
<dbReference type="EMBL" id="JAULSR010000010">
    <property type="protein sequence ID" value="KAK0610636.1"/>
    <property type="molecule type" value="Genomic_DNA"/>
</dbReference>
<dbReference type="PANTHER" id="PTHR19359">
    <property type="entry name" value="CYTOCHROME B5"/>
    <property type="match status" value="1"/>
</dbReference>
<keyword evidence="3" id="KW-0408">Iron</keyword>
<keyword evidence="1" id="KW-0349">Heme</keyword>
<name>A0AA39T163_9PEZI</name>
<evidence type="ECO:0000259" key="6">
    <source>
        <dbReference type="PROSITE" id="PS50255"/>
    </source>
</evidence>
<dbReference type="SUPFAM" id="SSF55856">
    <property type="entry name" value="Cytochrome b5-like heme/steroid binding domain"/>
    <property type="match status" value="1"/>
</dbReference>
<dbReference type="InterPro" id="IPR001199">
    <property type="entry name" value="Cyt_B5-like_heme/steroid-bd"/>
</dbReference>
<dbReference type="InterPro" id="IPR036400">
    <property type="entry name" value="Cyt_B5-like_heme/steroid_sf"/>
</dbReference>
<accession>A0AA39T163</accession>
<dbReference type="InterPro" id="IPR018506">
    <property type="entry name" value="Cyt_B5_heme-BS"/>
</dbReference>
<comment type="similarity">
    <text evidence="4">Belongs to the cytochrome b5 family.</text>
</comment>
<evidence type="ECO:0000313" key="8">
    <source>
        <dbReference type="Proteomes" id="UP001174934"/>
    </source>
</evidence>
<evidence type="ECO:0000313" key="7">
    <source>
        <dbReference type="EMBL" id="KAK0610636.1"/>
    </source>
</evidence>
<evidence type="ECO:0000256" key="1">
    <source>
        <dbReference type="ARBA" id="ARBA00022617"/>
    </source>
</evidence>
<keyword evidence="2" id="KW-0479">Metal-binding</keyword>
<feature type="compositionally biased region" description="Polar residues" evidence="5">
    <location>
        <begin position="1459"/>
        <end position="1469"/>
    </location>
</feature>
<feature type="compositionally biased region" description="Basic and acidic residues" evidence="5">
    <location>
        <begin position="1498"/>
        <end position="1525"/>
    </location>
</feature>
<organism evidence="7 8">
    <name type="scientific">Bombardia bombarda</name>
    <dbReference type="NCBI Taxonomy" id="252184"/>
    <lineage>
        <taxon>Eukaryota</taxon>
        <taxon>Fungi</taxon>
        <taxon>Dikarya</taxon>
        <taxon>Ascomycota</taxon>
        <taxon>Pezizomycotina</taxon>
        <taxon>Sordariomycetes</taxon>
        <taxon>Sordariomycetidae</taxon>
        <taxon>Sordariales</taxon>
        <taxon>Lasiosphaeriaceae</taxon>
        <taxon>Bombardia</taxon>
    </lineage>
</organism>
<evidence type="ECO:0000256" key="4">
    <source>
        <dbReference type="ARBA" id="ARBA00038168"/>
    </source>
</evidence>
<feature type="domain" description="Cytochrome b5 heme-binding" evidence="6">
    <location>
        <begin position="1024"/>
        <end position="1102"/>
    </location>
</feature>
<dbReference type="GO" id="GO:0020037">
    <property type="term" value="F:heme binding"/>
    <property type="evidence" value="ECO:0007669"/>
    <property type="project" value="InterPro"/>
</dbReference>
<dbReference type="GO" id="GO:0046872">
    <property type="term" value="F:metal ion binding"/>
    <property type="evidence" value="ECO:0007669"/>
    <property type="project" value="UniProtKB-KW"/>
</dbReference>
<reference evidence="7" key="1">
    <citation type="submission" date="2023-06" db="EMBL/GenBank/DDBJ databases">
        <title>Genome-scale phylogeny and comparative genomics of the fungal order Sordariales.</title>
        <authorList>
            <consortium name="Lawrence Berkeley National Laboratory"/>
            <person name="Hensen N."/>
            <person name="Bonometti L."/>
            <person name="Westerberg I."/>
            <person name="Brannstrom I.O."/>
            <person name="Guillou S."/>
            <person name="Cros-Aarteil S."/>
            <person name="Calhoun S."/>
            <person name="Haridas S."/>
            <person name="Kuo A."/>
            <person name="Mondo S."/>
            <person name="Pangilinan J."/>
            <person name="Riley R."/>
            <person name="LaButti K."/>
            <person name="Andreopoulos B."/>
            <person name="Lipzen A."/>
            <person name="Chen C."/>
            <person name="Yanf M."/>
            <person name="Daum C."/>
            <person name="Ng V."/>
            <person name="Clum A."/>
            <person name="Steindorff A."/>
            <person name="Ohm R."/>
            <person name="Martin F."/>
            <person name="Silar P."/>
            <person name="Natvig D."/>
            <person name="Lalanne C."/>
            <person name="Gautier V."/>
            <person name="Ament-velasquez S.L."/>
            <person name="Kruys A."/>
            <person name="Hutchinson M.I."/>
            <person name="Powell A.J."/>
            <person name="Barry K."/>
            <person name="Miller A.N."/>
            <person name="Grigoriev I.V."/>
            <person name="Debuchy R."/>
            <person name="Gladieux P."/>
            <person name="Thoren M.H."/>
            <person name="Johannesson H."/>
        </authorList>
    </citation>
    <scope>NUCLEOTIDE SEQUENCE</scope>
    <source>
        <strain evidence="7">SMH3391-2</strain>
    </source>
</reference>
<dbReference type="Proteomes" id="UP001174934">
    <property type="component" value="Unassembled WGS sequence"/>
</dbReference>
<dbReference type="PROSITE" id="PS00191">
    <property type="entry name" value="CYTOCHROME_B5_1"/>
    <property type="match status" value="1"/>
</dbReference>
<dbReference type="Gene3D" id="3.10.120.10">
    <property type="entry name" value="Cytochrome b5-like heme/steroid binding domain"/>
    <property type="match status" value="1"/>
</dbReference>
<evidence type="ECO:0000256" key="2">
    <source>
        <dbReference type="ARBA" id="ARBA00022723"/>
    </source>
</evidence>
<feature type="compositionally biased region" description="Basic and acidic residues" evidence="5">
    <location>
        <begin position="1414"/>
        <end position="1424"/>
    </location>
</feature>
<proteinExistence type="inferred from homology"/>